<evidence type="ECO:0000313" key="4">
    <source>
        <dbReference type="Proteomes" id="UP000027931"/>
    </source>
</evidence>
<dbReference type="EMBL" id="JMIR01000004">
    <property type="protein sequence ID" value="KEO84402.1"/>
    <property type="molecule type" value="Genomic_DNA"/>
</dbReference>
<gene>
    <name evidence="3" type="ORF">EL26_04680</name>
</gene>
<organism evidence="3 4">
    <name type="scientific">Tumebacillus flagellatus</name>
    <dbReference type="NCBI Taxonomy" id="1157490"/>
    <lineage>
        <taxon>Bacteria</taxon>
        <taxon>Bacillati</taxon>
        <taxon>Bacillota</taxon>
        <taxon>Bacilli</taxon>
        <taxon>Bacillales</taxon>
        <taxon>Alicyclobacillaceae</taxon>
        <taxon>Tumebacillus</taxon>
    </lineage>
</organism>
<feature type="chain" id="PRO_5001697142" description="SLH domain-containing protein" evidence="1">
    <location>
        <begin position="25"/>
        <end position="405"/>
    </location>
</feature>
<dbReference type="STRING" id="1157490.EL26_04680"/>
<dbReference type="InterPro" id="IPR001119">
    <property type="entry name" value="SLH_dom"/>
</dbReference>
<accession>A0A074MF39</accession>
<dbReference type="AlphaFoldDB" id="A0A074MF39"/>
<keyword evidence="4" id="KW-1185">Reference proteome</keyword>
<name>A0A074MF39_9BACL</name>
<dbReference type="RefSeq" id="WP_052035985.1">
    <property type="nucleotide sequence ID" value="NZ_JMIR01000004.1"/>
</dbReference>
<feature type="signal peptide" evidence="1">
    <location>
        <begin position="1"/>
        <end position="24"/>
    </location>
</feature>
<keyword evidence="1" id="KW-0732">Signal</keyword>
<dbReference type="Proteomes" id="UP000027931">
    <property type="component" value="Unassembled WGS sequence"/>
</dbReference>
<sequence>MKKRLSAWLALTLLSSLGASSAFATMPAKNDQPDFLSKGHFQYAMKFQDVTNDDWAIRFITEMNAKGVINGYGDGRFLPSHNVTHEEAIVMTVRAMGLGDQAEALAIDLPLDLTDSAQVSDWAKPYISLALQHGFLDAKTALNPQGFADREWTTELVVRAMGLGVEAQAHLHDTLSFTDASTIDADAVGYVSVASENKIITGYNDRTFQPNKPVARNELAVILCNAEHLFDYDTQRQQQTQGQLQGSLKTVSTGSLTLTTRTHGDVTYKVAAQSYFFLDNKLAAWSDFQPGMNVRVLLNASGEIVFAQAKKQTPTLEEIENFSKGRVAAFTAPTSSADGSITITKNSGRSDQSLTLSIAKDAVVPTLKTNQYVRLIILDNTVIQIDVLQATDGDDHFSPEKPIVE</sequence>
<evidence type="ECO:0000256" key="1">
    <source>
        <dbReference type="SAM" id="SignalP"/>
    </source>
</evidence>
<reference evidence="3 4" key="1">
    <citation type="journal article" date="2013" name="Int. J. Syst. Evol. Microbiol.">
        <title>Tumebacillus flagellatus sp. nov., an alpha-amylase/pullulanase-producing bacterium isolated from cassava wastewater.</title>
        <authorList>
            <person name="Wang Q."/>
            <person name="Xie N."/>
            <person name="Qin Y."/>
            <person name="Shen N."/>
            <person name="Zhu J."/>
            <person name="Mi H."/>
            <person name="Huang R."/>
        </authorList>
    </citation>
    <scope>NUCLEOTIDE SEQUENCE [LARGE SCALE GENOMIC DNA]</scope>
    <source>
        <strain evidence="3 4">GST4</strain>
    </source>
</reference>
<evidence type="ECO:0000313" key="3">
    <source>
        <dbReference type="EMBL" id="KEO84402.1"/>
    </source>
</evidence>
<dbReference type="PANTHER" id="PTHR43308">
    <property type="entry name" value="OUTER MEMBRANE PROTEIN ALPHA-RELATED"/>
    <property type="match status" value="1"/>
</dbReference>
<feature type="domain" description="SLH" evidence="2">
    <location>
        <begin position="43"/>
        <end position="106"/>
    </location>
</feature>
<dbReference type="Pfam" id="PF00395">
    <property type="entry name" value="SLH"/>
    <property type="match status" value="2"/>
</dbReference>
<dbReference type="PANTHER" id="PTHR43308:SF5">
    <property type="entry name" value="S-LAYER PROTEIN _ PEPTIDOGLYCAN ENDO-BETA-N-ACETYLGLUCOSAMINIDASE"/>
    <property type="match status" value="1"/>
</dbReference>
<proteinExistence type="predicted"/>
<comment type="caution">
    <text evidence="3">The sequence shown here is derived from an EMBL/GenBank/DDBJ whole genome shotgun (WGS) entry which is preliminary data.</text>
</comment>
<protein>
    <recommendedName>
        <fullName evidence="2">SLH domain-containing protein</fullName>
    </recommendedName>
</protein>
<dbReference type="OrthoDB" id="5845122at2"/>
<dbReference type="PROSITE" id="PS51272">
    <property type="entry name" value="SLH"/>
    <property type="match status" value="2"/>
</dbReference>
<feature type="domain" description="SLH" evidence="2">
    <location>
        <begin position="174"/>
        <end position="237"/>
    </location>
</feature>
<evidence type="ECO:0000259" key="2">
    <source>
        <dbReference type="PROSITE" id="PS51272"/>
    </source>
</evidence>
<dbReference type="eggNOG" id="COG1352">
    <property type="taxonomic scope" value="Bacteria"/>
</dbReference>
<dbReference type="InterPro" id="IPR051465">
    <property type="entry name" value="Cell_Envelope_Struct_Comp"/>
</dbReference>